<keyword evidence="2" id="KW-1003">Cell membrane</keyword>
<accession>A0ABW2LA72</accession>
<evidence type="ECO:0000256" key="5">
    <source>
        <dbReference type="ARBA" id="ARBA00023136"/>
    </source>
</evidence>
<proteinExistence type="predicted"/>
<evidence type="ECO:0000256" key="2">
    <source>
        <dbReference type="ARBA" id="ARBA00022475"/>
    </source>
</evidence>
<evidence type="ECO:0000256" key="4">
    <source>
        <dbReference type="ARBA" id="ARBA00022989"/>
    </source>
</evidence>
<keyword evidence="3 6" id="KW-0812">Transmembrane</keyword>
<protein>
    <submittedName>
        <fullName evidence="7">Lysylphosphatidylglycerol synthase transmembrane domain-containing protein</fullName>
    </submittedName>
</protein>
<feature type="transmembrane region" description="Helical" evidence="6">
    <location>
        <begin position="248"/>
        <end position="267"/>
    </location>
</feature>
<sequence>MSEVTEKSEPKGLQYLGALVVVAVLGWLFMSLDWNEVADGFRKVDYRLLPVLVILLALNFVLRSWRWGWLLPGGRKLPLKSLLEATVFGFMASFVLPFRAGEVARPWMLSRWEPVRFGAGMASIVVERILDALVVVGILGLSVGHWESTPTWLGAGARLLGVVGGLGIAGLVLAYLFSAAFTKFGQKMVSLVFRGHLEMKLHELVDEFFIGLRAIKSFSQLAVVVVTSILMWLEMAAFYQVGLHTMSLSLPLWAGVTVMVLVALAVAVPGLPGFLGTFQFGCVGALALYAIGNEEALSYSIVMHVVQAVGIIGAGLWILKARGLSLKAAMER</sequence>
<feature type="transmembrane region" description="Helical" evidence="6">
    <location>
        <begin position="12"/>
        <end position="32"/>
    </location>
</feature>
<name>A0ABW2LA72_9BACT</name>
<evidence type="ECO:0000256" key="3">
    <source>
        <dbReference type="ARBA" id="ARBA00022692"/>
    </source>
</evidence>
<comment type="subcellular location">
    <subcellularLocation>
        <location evidence="1">Cell membrane</location>
        <topology evidence="1">Multi-pass membrane protein</topology>
    </subcellularLocation>
</comment>
<evidence type="ECO:0000313" key="8">
    <source>
        <dbReference type="Proteomes" id="UP001596472"/>
    </source>
</evidence>
<keyword evidence="5 6" id="KW-0472">Membrane</keyword>
<feature type="transmembrane region" description="Helical" evidence="6">
    <location>
        <begin position="297"/>
        <end position="319"/>
    </location>
</feature>
<reference evidence="8" key="1">
    <citation type="journal article" date="2019" name="Int. J. Syst. Evol. Microbiol.">
        <title>The Global Catalogue of Microorganisms (GCM) 10K type strain sequencing project: providing services to taxonomists for standard genome sequencing and annotation.</title>
        <authorList>
            <consortium name="The Broad Institute Genomics Platform"/>
            <consortium name="The Broad Institute Genome Sequencing Center for Infectious Disease"/>
            <person name="Wu L."/>
            <person name="Ma J."/>
        </authorList>
    </citation>
    <scope>NUCLEOTIDE SEQUENCE [LARGE SCALE GENOMIC DNA]</scope>
    <source>
        <strain evidence="8">CGMCC 4.1467</strain>
    </source>
</reference>
<dbReference type="NCBIfam" id="TIGR00374">
    <property type="entry name" value="flippase-like domain"/>
    <property type="match status" value="1"/>
</dbReference>
<feature type="transmembrane region" description="Helical" evidence="6">
    <location>
        <begin position="82"/>
        <end position="100"/>
    </location>
</feature>
<organism evidence="7 8">
    <name type="scientific">Haloferula chungangensis</name>
    <dbReference type="NCBI Taxonomy" id="1048331"/>
    <lineage>
        <taxon>Bacteria</taxon>
        <taxon>Pseudomonadati</taxon>
        <taxon>Verrucomicrobiota</taxon>
        <taxon>Verrucomicrobiia</taxon>
        <taxon>Verrucomicrobiales</taxon>
        <taxon>Verrucomicrobiaceae</taxon>
        <taxon>Haloferula</taxon>
    </lineage>
</organism>
<keyword evidence="8" id="KW-1185">Reference proteome</keyword>
<dbReference type="PANTHER" id="PTHR39087:SF2">
    <property type="entry name" value="UPF0104 MEMBRANE PROTEIN MJ1595"/>
    <property type="match status" value="1"/>
</dbReference>
<dbReference type="Proteomes" id="UP001596472">
    <property type="component" value="Unassembled WGS sequence"/>
</dbReference>
<feature type="transmembrane region" description="Helical" evidence="6">
    <location>
        <begin position="121"/>
        <end position="143"/>
    </location>
</feature>
<dbReference type="RefSeq" id="WP_379712726.1">
    <property type="nucleotide sequence ID" value="NZ_JBHTBS010000006.1"/>
</dbReference>
<dbReference type="InterPro" id="IPR022791">
    <property type="entry name" value="L-PG_synthase/AglD"/>
</dbReference>
<keyword evidence="4 6" id="KW-1133">Transmembrane helix</keyword>
<feature type="transmembrane region" description="Helical" evidence="6">
    <location>
        <begin position="44"/>
        <end position="62"/>
    </location>
</feature>
<evidence type="ECO:0000256" key="6">
    <source>
        <dbReference type="SAM" id="Phobius"/>
    </source>
</evidence>
<evidence type="ECO:0000313" key="7">
    <source>
        <dbReference type="EMBL" id="MFC7337941.1"/>
    </source>
</evidence>
<dbReference type="Pfam" id="PF03706">
    <property type="entry name" value="LPG_synthase_TM"/>
    <property type="match status" value="1"/>
</dbReference>
<dbReference type="PANTHER" id="PTHR39087">
    <property type="entry name" value="UPF0104 MEMBRANE PROTEIN MJ1595"/>
    <property type="match status" value="1"/>
</dbReference>
<dbReference type="EMBL" id="JBHTBS010000006">
    <property type="protein sequence ID" value="MFC7337941.1"/>
    <property type="molecule type" value="Genomic_DNA"/>
</dbReference>
<gene>
    <name evidence="7" type="ORF">ACFQY0_12185</name>
</gene>
<feature type="transmembrane region" description="Helical" evidence="6">
    <location>
        <begin position="221"/>
        <end position="242"/>
    </location>
</feature>
<evidence type="ECO:0000256" key="1">
    <source>
        <dbReference type="ARBA" id="ARBA00004651"/>
    </source>
</evidence>
<comment type="caution">
    <text evidence="7">The sequence shown here is derived from an EMBL/GenBank/DDBJ whole genome shotgun (WGS) entry which is preliminary data.</text>
</comment>
<feature type="transmembrane region" description="Helical" evidence="6">
    <location>
        <begin position="155"/>
        <end position="178"/>
    </location>
</feature>